<sequence length="625" mass="70958">MKMLRKIISLVCLFSILLTPLAPLVSAEEVKSADEIYNGIAKVEETNPSQVIAIYLEGYELYPEDERFENYIIEHLEEILNWSKDNEQSNQWEEALRGYKVIIDIAENHNENNGIIVPEEILIQCQKAMEVLSLADINDNLVEEVEQSDESSEKLLEDTSKEQGEQSVEEIEKTNKPTDAPESALEEEVLEKTPASVTMSNKGGDDSAKEELLIKAQNSPYASEKFNLYIKGYELYPSDDRFREGVASSAVNILNLGKKYHNQGNFDAAVNYYDRIIDVDSVPKEIRETAQKNKALAQADKMYTQAQNSPYASEKFNLYIQGYELYPNDNRFKEGISSSAINMLNLGKNYHKQGNFDTAIGYYNAILNAPAVPKETIDMVNRYQELAKSKEILLTENELYNKANNSPYASEKFNLYIKGYELYPNDSRFKEGVASSAVSILNLGKKYHNQGNFDAAVNYYDRIIDVDSVPKEIRETAQKNKALAQADKMYTQAQNSPYASEKFNLYIQGYELYPNDNRFKEGISSSAINMLNLGKNYHKQGNFDTAIGYYNAILNAPAVPKETIDMVNRYQELAKSKEILLTENELYNKANNSPYASEKFNLYIKGYELYPNDSRFKEGVASSAV</sequence>
<comment type="caution">
    <text evidence="4">The sequence shown here is derived from an EMBL/GenBank/DDBJ whole genome shotgun (WGS) entry which is preliminary data.</text>
</comment>
<dbReference type="Gene3D" id="6.10.250.190">
    <property type="match status" value="6"/>
</dbReference>
<gene>
    <name evidence="4" type="ORF">NSA47_15230</name>
</gene>
<feature type="region of interest" description="Disordered" evidence="2">
    <location>
        <begin position="143"/>
        <end position="206"/>
    </location>
</feature>
<dbReference type="Pfam" id="PF13181">
    <property type="entry name" value="TPR_8"/>
    <property type="match status" value="2"/>
</dbReference>
<evidence type="ECO:0000256" key="1">
    <source>
        <dbReference type="PROSITE-ProRule" id="PRU00339"/>
    </source>
</evidence>
<dbReference type="InterPro" id="IPR019734">
    <property type="entry name" value="TPR_rpt"/>
</dbReference>
<evidence type="ECO:0000313" key="4">
    <source>
        <dbReference type="EMBL" id="MCR1900313.1"/>
    </source>
</evidence>
<organism evidence="4 5">
    <name type="scientific">Irregularibacter muris</name>
    <dbReference type="NCBI Taxonomy" id="1796619"/>
    <lineage>
        <taxon>Bacteria</taxon>
        <taxon>Bacillati</taxon>
        <taxon>Bacillota</taxon>
        <taxon>Clostridia</taxon>
        <taxon>Eubacteriales</taxon>
        <taxon>Eubacteriaceae</taxon>
        <taxon>Irregularibacter</taxon>
    </lineage>
</organism>
<feature type="non-terminal residue" evidence="4">
    <location>
        <position position="625"/>
    </location>
</feature>
<dbReference type="AlphaFoldDB" id="A0AAE3HJF2"/>
<dbReference type="SUPFAM" id="SSF48452">
    <property type="entry name" value="TPR-like"/>
    <property type="match status" value="1"/>
</dbReference>
<feature type="repeat" description="TPR" evidence="1">
    <location>
        <begin position="437"/>
        <end position="470"/>
    </location>
</feature>
<proteinExistence type="predicted"/>
<feature type="chain" id="PRO_5042124476" evidence="3">
    <location>
        <begin position="28"/>
        <end position="625"/>
    </location>
</feature>
<feature type="compositionally biased region" description="Basic and acidic residues" evidence="2">
    <location>
        <begin position="151"/>
        <end position="176"/>
    </location>
</feature>
<accession>A0AAE3HJF2</accession>
<keyword evidence="3" id="KW-0732">Signal</keyword>
<feature type="signal peptide" evidence="3">
    <location>
        <begin position="1"/>
        <end position="27"/>
    </location>
</feature>
<dbReference type="EMBL" id="JANKAS010000031">
    <property type="protein sequence ID" value="MCR1900313.1"/>
    <property type="molecule type" value="Genomic_DNA"/>
</dbReference>
<dbReference type="SMART" id="SM00028">
    <property type="entry name" value="TPR"/>
    <property type="match status" value="4"/>
</dbReference>
<keyword evidence="5" id="KW-1185">Reference proteome</keyword>
<feature type="repeat" description="TPR" evidence="1">
    <location>
        <begin position="250"/>
        <end position="283"/>
    </location>
</feature>
<keyword evidence="1" id="KW-0802">TPR repeat</keyword>
<dbReference type="Proteomes" id="UP001205748">
    <property type="component" value="Unassembled WGS sequence"/>
</dbReference>
<protein>
    <submittedName>
        <fullName evidence="4">Tetratricopeptide repeat protein</fullName>
    </submittedName>
</protein>
<evidence type="ECO:0000256" key="3">
    <source>
        <dbReference type="SAM" id="SignalP"/>
    </source>
</evidence>
<evidence type="ECO:0000313" key="5">
    <source>
        <dbReference type="Proteomes" id="UP001205748"/>
    </source>
</evidence>
<dbReference type="PROSITE" id="PS50005">
    <property type="entry name" value="TPR"/>
    <property type="match status" value="2"/>
</dbReference>
<dbReference type="InterPro" id="IPR011990">
    <property type="entry name" value="TPR-like_helical_dom_sf"/>
</dbReference>
<evidence type="ECO:0000256" key="2">
    <source>
        <dbReference type="SAM" id="MobiDB-lite"/>
    </source>
</evidence>
<dbReference type="RefSeq" id="WP_257533555.1">
    <property type="nucleotide sequence ID" value="NZ_JANKAS010000031.1"/>
</dbReference>
<dbReference type="Pfam" id="PF13174">
    <property type="entry name" value="TPR_6"/>
    <property type="match status" value="2"/>
</dbReference>
<reference evidence="4" key="1">
    <citation type="submission" date="2022-07" db="EMBL/GenBank/DDBJ databases">
        <title>Enhanced cultured diversity of the mouse gut microbiota enables custom-made synthetic communities.</title>
        <authorList>
            <person name="Afrizal A."/>
        </authorList>
    </citation>
    <scope>NUCLEOTIDE SEQUENCE</scope>
    <source>
        <strain evidence="4">DSM 28593</strain>
    </source>
</reference>
<name>A0AAE3HJF2_9FIRM</name>